<dbReference type="AlphaFoldDB" id="A0AAD1UNY9"/>
<dbReference type="GO" id="GO:0008270">
    <property type="term" value="F:zinc ion binding"/>
    <property type="evidence" value="ECO:0007669"/>
    <property type="project" value="UniProtKB-KW"/>
</dbReference>
<dbReference type="PROSITE" id="PS50119">
    <property type="entry name" value="ZF_BBOX"/>
    <property type="match status" value="1"/>
</dbReference>
<dbReference type="SMART" id="SM00336">
    <property type="entry name" value="BBOX"/>
    <property type="match status" value="1"/>
</dbReference>
<evidence type="ECO:0000313" key="7">
    <source>
        <dbReference type="Proteomes" id="UP001295684"/>
    </source>
</evidence>
<dbReference type="InterPro" id="IPR001841">
    <property type="entry name" value="Znf_RING"/>
</dbReference>
<dbReference type="SUPFAM" id="SSF57845">
    <property type="entry name" value="B-box zinc-binding domain"/>
    <property type="match status" value="1"/>
</dbReference>
<dbReference type="PROSITE" id="PS50089">
    <property type="entry name" value="ZF_RING_2"/>
    <property type="match status" value="1"/>
</dbReference>
<sequence length="356" mass="40772">MSEEPAFEPQLYHYKSFSNLKETKSSLNAGMECYADEMLENPIGTLRTTRNKKRSLLRKEMYATQASDNPSLILLECEVCLVTSYKELLLCKSCGFNSCNSCWDDIISSTKECPQCRNKITKKDIVKNIIVERIKDHKEKLESLLGTKLSRKCPSHNLDGNFFCETCSSFVCMQCIPEGNHSGHKIVDIESKPELKAKLREVDELSRNLMKAPRLLQKAQEEHSKSLDLYENQLNLYIKRTKSALLKCLNEFVKPYELEVQRLKNQNIAAKGELNKLEKVAEKIHFESLKIADSSELVKSLEKQLTDENSQIKEVICSENFHSTKNQFSKALSLNPPPSILELSKKLLIRKLMQSL</sequence>
<evidence type="ECO:0000256" key="2">
    <source>
        <dbReference type="PROSITE-ProRule" id="PRU00024"/>
    </source>
</evidence>
<keyword evidence="7" id="KW-1185">Reference proteome</keyword>
<dbReference type="Pfam" id="PF00643">
    <property type="entry name" value="zf-B_box"/>
    <property type="match status" value="1"/>
</dbReference>
<name>A0AAD1UNY9_EUPCR</name>
<gene>
    <name evidence="6" type="ORF">ECRASSUSDP1_LOCUS13631</name>
</gene>
<keyword evidence="2" id="KW-0862">Zinc</keyword>
<dbReference type="InterPro" id="IPR050143">
    <property type="entry name" value="TRIM/RBCC"/>
</dbReference>
<dbReference type="EMBL" id="CAMPGE010013579">
    <property type="protein sequence ID" value="CAI2372302.1"/>
    <property type="molecule type" value="Genomic_DNA"/>
</dbReference>
<feature type="coiled-coil region" evidence="3">
    <location>
        <begin position="260"/>
        <end position="311"/>
    </location>
</feature>
<dbReference type="InterPro" id="IPR000315">
    <property type="entry name" value="Znf_B-box"/>
</dbReference>
<dbReference type="SUPFAM" id="SSF57850">
    <property type="entry name" value="RING/U-box"/>
    <property type="match status" value="1"/>
</dbReference>
<evidence type="ECO:0000313" key="6">
    <source>
        <dbReference type="EMBL" id="CAI2372302.1"/>
    </source>
</evidence>
<reference evidence="6" key="1">
    <citation type="submission" date="2023-07" db="EMBL/GenBank/DDBJ databases">
        <authorList>
            <consortium name="AG Swart"/>
            <person name="Singh M."/>
            <person name="Singh A."/>
            <person name="Seah K."/>
            <person name="Emmerich C."/>
        </authorList>
    </citation>
    <scope>NUCLEOTIDE SEQUENCE</scope>
    <source>
        <strain evidence="6">DP1</strain>
    </source>
</reference>
<evidence type="ECO:0000256" key="3">
    <source>
        <dbReference type="SAM" id="Coils"/>
    </source>
</evidence>
<keyword evidence="1" id="KW-0479">Metal-binding</keyword>
<evidence type="ECO:0000256" key="1">
    <source>
        <dbReference type="ARBA" id="ARBA00022723"/>
    </source>
</evidence>
<dbReference type="Proteomes" id="UP001295684">
    <property type="component" value="Unassembled WGS sequence"/>
</dbReference>
<keyword evidence="3" id="KW-0175">Coiled coil</keyword>
<dbReference type="Gene3D" id="3.30.40.10">
    <property type="entry name" value="Zinc/RING finger domain, C3HC4 (zinc finger)"/>
    <property type="match status" value="1"/>
</dbReference>
<organism evidence="6 7">
    <name type="scientific">Euplotes crassus</name>
    <dbReference type="NCBI Taxonomy" id="5936"/>
    <lineage>
        <taxon>Eukaryota</taxon>
        <taxon>Sar</taxon>
        <taxon>Alveolata</taxon>
        <taxon>Ciliophora</taxon>
        <taxon>Intramacronucleata</taxon>
        <taxon>Spirotrichea</taxon>
        <taxon>Hypotrichia</taxon>
        <taxon>Euplotida</taxon>
        <taxon>Euplotidae</taxon>
        <taxon>Moneuplotes</taxon>
    </lineage>
</organism>
<accession>A0AAD1UNY9</accession>
<proteinExistence type="predicted"/>
<feature type="domain" description="RING-type" evidence="4">
    <location>
        <begin position="77"/>
        <end position="117"/>
    </location>
</feature>
<feature type="domain" description="B box-type" evidence="5">
    <location>
        <begin position="148"/>
        <end position="189"/>
    </location>
</feature>
<evidence type="ECO:0000259" key="5">
    <source>
        <dbReference type="PROSITE" id="PS50119"/>
    </source>
</evidence>
<keyword evidence="2" id="KW-0863">Zinc-finger</keyword>
<evidence type="ECO:0000259" key="4">
    <source>
        <dbReference type="PROSITE" id="PS50089"/>
    </source>
</evidence>
<comment type="caution">
    <text evidence="6">The sequence shown here is derived from an EMBL/GenBank/DDBJ whole genome shotgun (WGS) entry which is preliminary data.</text>
</comment>
<dbReference type="Gene3D" id="3.30.160.60">
    <property type="entry name" value="Classic Zinc Finger"/>
    <property type="match status" value="1"/>
</dbReference>
<dbReference type="InterPro" id="IPR013083">
    <property type="entry name" value="Znf_RING/FYVE/PHD"/>
</dbReference>
<dbReference type="PANTHER" id="PTHR24103">
    <property type="entry name" value="E3 UBIQUITIN-PROTEIN LIGASE TRIM"/>
    <property type="match status" value="1"/>
</dbReference>
<protein>
    <submittedName>
        <fullName evidence="6">Uncharacterized protein</fullName>
    </submittedName>
</protein>